<reference evidence="3" key="1">
    <citation type="submission" date="2021-03" db="EMBL/GenBank/DDBJ databases">
        <title>Draft genome sequence of rust myrtle Austropuccinia psidii MF-1, a brazilian biotype.</title>
        <authorList>
            <person name="Quecine M.C."/>
            <person name="Pachon D.M.R."/>
            <person name="Bonatelli M.L."/>
            <person name="Correr F.H."/>
            <person name="Franceschini L.M."/>
            <person name="Leite T.F."/>
            <person name="Margarido G.R.A."/>
            <person name="Almeida C.A."/>
            <person name="Ferrarezi J.A."/>
            <person name="Labate C.A."/>
        </authorList>
    </citation>
    <scope>NUCLEOTIDE SEQUENCE</scope>
    <source>
        <strain evidence="3">MF-1</strain>
    </source>
</reference>
<dbReference type="Proteomes" id="UP000765509">
    <property type="component" value="Unassembled WGS sequence"/>
</dbReference>
<comment type="caution">
    <text evidence="3">The sequence shown here is derived from an EMBL/GenBank/DDBJ whole genome shotgun (WGS) entry which is preliminary data.</text>
</comment>
<dbReference type="AlphaFoldDB" id="A0A9Q3EYN7"/>
<feature type="transmembrane region" description="Helical" evidence="1">
    <location>
        <begin position="559"/>
        <end position="578"/>
    </location>
</feature>
<proteinExistence type="predicted"/>
<organism evidence="3 4">
    <name type="scientific">Austropuccinia psidii MF-1</name>
    <dbReference type="NCBI Taxonomy" id="1389203"/>
    <lineage>
        <taxon>Eukaryota</taxon>
        <taxon>Fungi</taxon>
        <taxon>Dikarya</taxon>
        <taxon>Basidiomycota</taxon>
        <taxon>Pucciniomycotina</taxon>
        <taxon>Pucciniomycetes</taxon>
        <taxon>Pucciniales</taxon>
        <taxon>Sphaerophragmiaceae</taxon>
        <taxon>Austropuccinia</taxon>
    </lineage>
</organism>
<dbReference type="OrthoDB" id="7697589at2759"/>
<keyword evidence="1" id="KW-0472">Membrane</keyword>
<dbReference type="EMBL" id="AVOT02035139">
    <property type="protein sequence ID" value="MBW0529414.1"/>
    <property type="molecule type" value="Genomic_DNA"/>
</dbReference>
<name>A0A9Q3EYN7_9BASI</name>
<evidence type="ECO:0008006" key="5">
    <source>
        <dbReference type="Google" id="ProtNLM"/>
    </source>
</evidence>
<keyword evidence="1" id="KW-1133">Transmembrane helix</keyword>
<dbReference type="InterPro" id="IPR022048">
    <property type="entry name" value="Envelope_fusion-like"/>
</dbReference>
<keyword evidence="2" id="KW-0732">Signal</keyword>
<keyword evidence="1" id="KW-0812">Transmembrane</keyword>
<evidence type="ECO:0000313" key="4">
    <source>
        <dbReference type="Proteomes" id="UP000765509"/>
    </source>
</evidence>
<sequence length="670" mass="77941">MDSMTLTLIMTIMTLTLTNATRQYEVNRIKNNPGVHYEKGHIIKMRRAEWQVIIGIEVGKIMQAKPMITYEEYSRNCRGISESQCKINAKAHKLTEKNQTLINMQEELRRVVQSLAPQPSQQSNTNDVRRRRLTPFGFIGSVSHSLFGLVTDDEIQDISDKLQSTTLEQKEIVKLMAEKTHILAAELNELHTSVKEQQENLDIFKNQMIKEVNDSMQIMKVLDYSYRVSQLQDKLIETYEKVTRAIKELRENKISKDLLTDEILSKINTDILQTKGEWDLPIPTEHLRAEELMELARSDVTYHEGRVLVIIKLPLVDRTPYNLYKMYPLNVPQVHNGSFIGMAYIKTTHTYIAMDPDHQHYMKLDEQMLGKCIYTRHAYICPITGPLKDTSNKHDCELEMLIKSKSAQFTYCDIQYSYSNETQWQYIESDASWLFSTAGKENIRVICNNKPAEEVIIEGAGILKLNTGCKAQSDEVILLSEESRTDHNAYMYTPEANLDLMEIHPELKDKLREHRTQDQDGHSWKQREESLQDIVNTLTQISYNDRNQQTTHSMIAGNYALYAILTLTIIIIYIIKCAKKRKCWEPIRTHDNVHQVIEMEPTVKFNKNLAQDCQEQMEEIIKQKLLNQGSQTTESRIIHNIFTEPPNKGKNRNKLRQLIHHNIWLRLTNM</sequence>
<feature type="chain" id="PRO_5040209812" description="Envelope protein" evidence="2">
    <location>
        <begin position="21"/>
        <end position="670"/>
    </location>
</feature>
<evidence type="ECO:0000256" key="2">
    <source>
        <dbReference type="SAM" id="SignalP"/>
    </source>
</evidence>
<evidence type="ECO:0000313" key="3">
    <source>
        <dbReference type="EMBL" id="MBW0529414.1"/>
    </source>
</evidence>
<protein>
    <recommendedName>
        <fullName evidence="5">Envelope protein</fullName>
    </recommendedName>
</protein>
<dbReference type="Pfam" id="PF12259">
    <property type="entry name" value="Baculo_F"/>
    <property type="match status" value="1"/>
</dbReference>
<feature type="signal peptide" evidence="2">
    <location>
        <begin position="1"/>
        <end position="20"/>
    </location>
</feature>
<gene>
    <name evidence="3" type="ORF">O181_069129</name>
</gene>
<accession>A0A9Q3EYN7</accession>
<keyword evidence="4" id="KW-1185">Reference proteome</keyword>
<evidence type="ECO:0000256" key="1">
    <source>
        <dbReference type="SAM" id="Phobius"/>
    </source>
</evidence>